<reference evidence="2" key="1">
    <citation type="submission" date="2014-09" db="EMBL/GenBank/DDBJ databases">
        <title>Genome sequence of the luminous mushroom Mycena chlorophos for searching fungal bioluminescence genes.</title>
        <authorList>
            <person name="Tanaka Y."/>
            <person name="Kasuga D."/>
            <person name="Oba Y."/>
            <person name="Hase S."/>
            <person name="Sato K."/>
            <person name="Oba Y."/>
            <person name="Sakakibara Y."/>
        </authorList>
    </citation>
    <scope>NUCLEOTIDE SEQUENCE</scope>
</reference>
<evidence type="ECO:0000313" key="3">
    <source>
        <dbReference type="Proteomes" id="UP000815677"/>
    </source>
</evidence>
<protein>
    <recommendedName>
        <fullName evidence="4">F-box domain-containing protein</fullName>
    </recommendedName>
</protein>
<dbReference type="Proteomes" id="UP000815677">
    <property type="component" value="Unassembled WGS sequence"/>
</dbReference>
<proteinExistence type="predicted"/>
<organism evidence="2 3">
    <name type="scientific">Mycena chlorophos</name>
    <name type="common">Agaric fungus</name>
    <name type="synonym">Agaricus chlorophos</name>
    <dbReference type="NCBI Taxonomy" id="658473"/>
    <lineage>
        <taxon>Eukaryota</taxon>
        <taxon>Fungi</taxon>
        <taxon>Dikarya</taxon>
        <taxon>Basidiomycota</taxon>
        <taxon>Agaricomycotina</taxon>
        <taxon>Agaricomycetes</taxon>
        <taxon>Agaricomycetidae</taxon>
        <taxon>Agaricales</taxon>
        <taxon>Marasmiineae</taxon>
        <taxon>Mycenaceae</taxon>
        <taxon>Mycena</taxon>
    </lineage>
</organism>
<evidence type="ECO:0000256" key="1">
    <source>
        <dbReference type="SAM" id="MobiDB-lite"/>
    </source>
</evidence>
<feature type="region of interest" description="Disordered" evidence="1">
    <location>
        <begin position="301"/>
        <end position="332"/>
    </location>
</feature>
<gene>
    <name evidence="2" type="ORF">MCHLO_06034</name>
</gene>
<evidence type="ECO:0000313" key="2">
    <source>
        <dbReference type="EMBL" id="GAT48652.1"/>
    </source>
</evidence>
<evidence type="ECO:0008006" key="4">
    <source>
        <dbReference type="Google" id="ProtNLM"/>
    </source>
</evidence>
<sequence>MANFPPELIHLIVGNVQDRKDIHSCCLSASIFRYPCQQQLFQCLRISEPEMHCRRRYGDRSSLEVAVFFGTHPYLAKHVTYLQIFLKLATSKAGIEQINLHLQEALGYLEKVQIFSLNLDQDSWAQLTTSRTINHLLHWLESLPLLHHINLQNIKDLPTLDLRLLCNVASSVDFFCVELGTENHAENSIHWLQMSRLRADSSASSSSSTPSASTMITTRPSRTSRSVFSMVFVPSSSLSDSFQAILKKNTSATGNEFKSFFEPNAHARRKVLTGGMRHAVSYAKTTERGLRRFGLEHPELLNLDDAPQATGTGTSTSKSRNGNGKRRRTTEAESFWGKFQTWMTERVQIWGSDYKAQAWATYIDPVIAQERQRFPNDAIPLVPQVLAVAPANQTATASTSSAVGSNATNILNGTNMFNGANTFSAANTSNGTNTFNGAFAGIGNAAMHAPGVTSAAGPVQTTSFSSMAHGVLQAGSRANVAANANTSVTSTSLNTV</sequence>
<accession>A0ABQ0LDP9</accession>
<keyword evidence="3" id="KW-1185">Reference proteome</keyword>
<dbReference type="EMBL" id="DF844795">
    <property type="protein sequence ID" value="GAT48652.1"/>
    <property type="molecule type" value="Genomic_DNA"/>
</dbReference>
<feature type="compositionally biased region" description="Polar residues" evidence="1">
    <location>
        <begin position="309"/>
        <end position="322"/>
    </location>
</feature>
<name>A0ABQ0LDP9_MYCCL</name>